<dbReference type="CDD" id="cd00371">
    <property type="entry name" value="HMA"/>
    <property type="match status" value="2"/>
</dbReference>
<organism evidence="2 3">
    <name type="scientific">Dendrobium nobile</name>
    <name type="common">Orchid</name>
    <dbReference type="NCBI Taxonomy" id="94219"/>
    <lineage>
        <taxon>Eukaryota</taxon>
        <taxon>Viridiplantae</taxon>
        <taxon>Streptophyta</taxon>
        <taxon>Embryophyta</taxon>
        <taxon>Tracheophyta</taxon>
        <taxon>Spermatophyta</taxon>
        <taxon>Magnoliopsida</taxon>
        <taxon>Liliopsida</taxon>
        <taxon>Asparagales</taxon>
        <taxon>Orchidaceae</taxon>
        <taxon>Epidendroideae</taxon>
        <taxon>Malaxideae</taxon>
        <taxon>Dendrobiinae</taxon>
        <taxon>Dendrobium</taxon>
    </lineage>
</organism>
<dbReference type="GO" id="GO:0046872">
    <property type="term" value="F:metal ion binding"/>
    <property type="evidence" value="ECO:0007669"/>
    <property type="project" value="InterPro"/>
</dbReference>
<dbReference type="SMR" id="A0A8T3ATQ4"/>
<sequence>MAWTIYIGQLVFRAMIRTIEIGFKLIGLDDHDIGQDDVRAGEQEYEKGGKGKKTGDKVEDHPNVVVLSTDIHCQGCALKFKRRALRHKGVKKAEVDMASNQMTVKGEFTSSELHQHMEAYPHYKFQIVSDQHKPKETSTVGLSVRLDCNGCIQTVNKMKGKVEGVQEVIVDAERNHVTVTGTMDEDSLVKYVRDNLARNVEVVPAKGGKR</sequence>
<dbReference type="InterPro" id="IPR036163">
    <property type="entry name" value="HMA_dom_sf"/>
</dbReference>
<name>A0A8T3ATQ4_DENNO</name>
<gene>
    <name evidence="2" type="ORF">KFK09_017705</name>
</gene>
<dbReference type="Proteomes" id="UP000829196">
    <property type="component" value="Unassembled WGS sequence"/>
</dbReference>
<evidence type="ECO:0000313" key="2">
    <source>
        <dbReference type="EMBL" id="KAI0499501.1"/>
    </source>
</evidence>
<dbReference type="EMBL" id="JAGYWB010000013">
    <property type="protein sequence ID" value="KAI0499501.1"/>
    <property type="molecule type" value="Genomic_DNA"/>
</dbReference>
<reference evidence="2" key="1">
    <citation type="journal article" date="2022" name="Front. Genet.">
        <title>Chromosome-Scale Assembly of the Dendrobium nobile Genome Provides Insights Into the Molecular Mechanism of the Biosynthesis of the Medicinal Active Ingredient of Dendrobium.</title>
        <authorList>
            <person name="Xu Q."/>
            <person name="Niu S.-C."/>
            <person name="Li K.-L."/>
            <person name="Zheng P.-J."/>
            <person name="Zhang X.-J."/>
            <person name="Jia Y."/>
            <person name="Liu Y."/>
            <person name="Niu Y.-X."/>
            <person name="Yu L.-H."/>
            <person name="Chen D.-F."/>
            <person name="Zhang G.-Q."/>
        </authorList>
    </citation>
    <scope>NUCLEOTIDE SEQUENCE</scope>
    <source>
        <tissue evidence="2">Leaf</tissue>
    </source>
</reference>
<evidence type="ECO:0000259" key="1">
    <source>
        <dbReference type="PROSITE" id="PS50846"/>
    </source>
</evidence>
<dbReference type="OrthoDB" id="689350at2759"/>
<accession>A0A8T3ATQ4</accession>
<dbReference type="PROSITE" id="PS50846">
    <property type="entry name" value="HMA_2"/>
    <property type="match status" value="2"/>
</dbReference>
<proteinExistence type="predicted"/>
<evidence type="ECO:0000313" key="3">
    <source>
        <dbReference type="Proteomes" id="UP000829196"/>
    </source>
</evidence>
<dbReference type="AlphaFoldDB" id="A0A8T3ATQ4"/>
<keyword evidence="3" id="KW-1185">Reference proteome</keyword>
<feature type="domain" description="HMA" evidence="1">
    <location>
        <begin position="62"/>
        <end position="128"/>
    </location>
</feature>
<protein>
    <recommendedName>
        <fullName evidence="1">HMA domain-containing protein</fullName>
    </recommendedName>
</protein>
<dbReference type="PANTHER" id="PTHR46413">
    <property type="entry name" value="HEAVY METAL-ASSOCIATED ISOPRENYLATED PLANT PROTEIN 6"/>
    <property type="match status" value="1"/>
</dbReference>
<dbReference type="InterPro" id="IPR044594">
    <property type="entry name" value="HIPP01/3/5/6"/>
</dbReference>
<feature type="domain" description="HMA" evidence="1">
    <location>
        <begin position="133"/>
        <end position="200"/>
    </location>
</feature>
<dbReference type="SUPFAM" id="SSF55008">
    <property type="entry name" value="HMA, heavy metal-associated domain"/>
    <property type="match status" value="2"/>
</dbReference>
<comment type="caution">
    <text evidence="2">The sequence shown here is derived from an EMBL/GenBank/DDBJ whole genome shotgun (WGS) entry which is preliminary data.</text>
</comment>
<dbReference type="Gene3D" id="3.30.70.100">
    <property type="match status" value="2"/>
</dbReference>
<dbReference type="InterPro" id="IPR006121">
    <property type="entry name" value="HMA_dom"/>
</dbReference>
<dbReference type="PANTHER" id="PTHR46413:SF1">
    <property type="entry name" value="HEAVY METAL-ASSOCIATED ISOPRENYLATED PLANT PROTEIN 6"/>
    <property type="match status" value="1"/>
</dbReference>
<dbReference type="Pfam" id="PF00403">
    <property type="entry name" value="HMA"/>
    <property type="match status" value="2"/>
</dbReference>